<name>A0A8S5S6I2_9CAUD</name>
<dbReference type="PANTHER" id="PTHR11241:SF0">
    <property type="entry name" value="DEOXYURIDINE 5'-TRIPHOSPHATE NUCLEOTIDOHYDROLASE"/>
    <property type="match status" value="1"/>
</dbReference>
<evidence type="ECO:0000313" key="6">
    <source>
        <dbReference type="EMBL" id="DAF46306.1"/>
    </source>
</evidence>
<evidence type="ECO:0000256" key="1">
    <source>
        <dbReference type="ARBA" id="ARBA00006581"/>
    </source>
</evidence>
<proteinExistence type="inferred from homology"/>
<evidence type="ECO:0000256" key="4">
    <source>
        <dbReference type="ARBA" id="ARBA00023080"/>
    </source>
</evidence>
<dbReference type="Pfam" id="PF00692">
    <property type="entry name" value="dUTPase"/>
    <property type="match status" value="1"/>
</dbReference>
<evidence type="ECO:0000256" key="3">
    <source>
        <dbReference type="ARBA" id="ARBA00022801"/>
    </source>
</evidence>
<dbReference type="InterPro" id="IPR008181">
    <property type="entry name" value="dUTPase"/>
</dbReference>
<dbReference type="GO" id="GO:0004170">
    <property type="term" value="F:dUTP diphosphatase activity"/>
    <property type="evidence" value="ECO:0007669"/>
    <property type="project" value="UniProtKB-EC"/>
</dbReference>
<evidence type="ECO:0000256" key="2">
    <source>
        <dbReference type="ARBA" id="ARBA00012379"/>
    </source>
</evidence>
<dbReference type="GO" id="GO:0000287">
    <property type="term" value="F:magnesium ion binding"/>
    <property type="evidence" value="ECO:0007669"/>
    <property type="project" value="InterPro"/>
</dbReference>
<dbReference type="InterPro" id="IPR033704">
    <property type="entry name" value="dUTPase_trimeric"/>
</dbReference>
<dbReference type="Gene3D" id="2.70.40.10">
    <property type="match status" value="1"/>
</dbReference>
<sequence>MQMLPQHQIALAAILTLYRAGLEKPEPQGVEVKFDKNTFNFTVNGRFFDENEFPSNLGNLINIGDIHLLQKAKIQLDQNPLYFVVGNRVVCTGSLEANSLDTLAGFAFQNLACFKRVEDAEEALAMAKRLYNTMYPVNNAVDRVTIKMIKDHPDAKEPRCAYNGTSAAFDLAAVETVEILPGNDAVVPVGVRFSIPEDQPYYMQIHLRSSLGFKKSLLLHSGIVDGGYTGDFGVKVMNHTKFPVTIAKGEYFAQVVVHKKPQIFFEELNPSQWAKYEESQQRGSGGFGSSGK</sequence>
<dbReference type="SUPFAM" id="SSF51283">
    <property type="entry name" value="dUTPase-like"/>
    <property type="match status" value="1"/>
</dbReference>
<dbReference type="CDD" id="cd07557">
    <property type="entry name" value="trimeric_dUTPase"/>
    <property type="match status" value="1"/>
</dbReference>
<dbReference type="GO" id="GO:0006226">
    <property type="term" value="P:dUMP biosynthetic process"/>
    <property type="evidence" value="ECO:0007669"/>
    <property type="project" value="InterPro"/>
</dbReference>
<feature type="domain" description="dUTPase-like" evidence="5">
    <location>
        <begin position="165"/>
        <end position="291"/>
    </location>
</feature>
<protein>
    <recommendedName>
        <fullName evidence="2">dUTP diphosphatase</fullName>
        <ecNumber evidence="2">3.6.1.23</ecNumber>
    </recommendedName>
</protein>
<dbReference type="EC" id="3.6.1.23" evidence="2"/>
<accession>A0A8S5S6I2</accession>
<dbReference type="InterPro" id="IPR036157">
    <property type="entry name" value="dUTPase-like_sf"/>
</dbReference>
<organism evidence="6">
    <name type="scientific">Myoviridae sp. ctqEN1</name>
    <dbReference type="NCBI Taxonomy" id="2827709"/>
    <lineage>
        <taxon>Viruses</taxon>
        <taxon>Duplodnaviria</taxon>
        <taxon>Heunggongvirae</taxon>
        <taxon>Uroviricota</taxon>
        <taxon>Caudoviricetes</taxon>
    </lineage>
</organism>
<keyword evidence="4" id="KW-0546">Nucleotide metabolism</keyword>
<evidence type="ECO:0000259" key="5">
    <source>
        <dbReference type="Pfam" id="PF00692"/>
    </source>
</evidence>
<dbReference type="GO" id="GO:0046081">
    <property type="term" value="P:dUTP catabolic process"/>
    <property type="evidence" value="ECO:0007669"/>
    <property type="project" value="InterPro"/>
</dbReference>
<dbReference type="PANTHER" id="PTHR11241">
    <property type="entry name" value="DEOXYURIDINE 5'-TRIPHOSPHATE NUCLEOTIDOHYDROLASE"/>
    <property type="match status" value="1"/>
</dbReference>
<reference evidence="6" key="1">
    <citation type="journal article" date="2021" name="Proc. Natl. Acad. Sci. U.S.A.">
        <title>A Catalog of Tens of Thousands of Viruses from Human Metagenomes Reveals Hidden Associations with Chronic Diseases.</title>
        <authorList>
            <person name="Tisza M.J."/>
            <person name="Buck C.B."/>
        </authorList>
    </citation>
    <scope>NUCLEOTIDE SEQUENCE</scope>
    <source>
        <strain evidence="6">CtqEN1</strain>
    </source>
</reference>
<dbReference type="EMBL" id="BK032535">
    <property type="protein sequence ID" value="DAF46306.1"/>
    <property type="molecule type" value="Genomic_DNA"/>
</dbReference>
<keyword evidence="3" id="KW-0378">Hydrolase</keyword>
<comment type="similarity">
    <text evidence="1">Belongs to the dUTPase family.</text>
</comment>
<dbReference type="InterPro" id="IPR029054">
    <property type="entry name" value="dUTPase-like"/>
</dbReference>